<dbReference type="InterPro" id="IPR007642">
    <property type="entry name" value="RNA_pol_Rpb2_2"/>
</dbReference>
<gene>
    <name evidence="6" type="primary">rpoB</name>
    <name evidence="16" type="ORF">A2519_20695</name>
</gene>
<dbReference type="NCBIfam" id="TIGR02013">
    <property type="entry name" value="rpoB"/>
    <property type="match status" value="1"/>
</dbReference>
<evidence type="ECO:0000259" key="15">
    <source>
        <dbReference type="Pfam" id="PF10385"/>
    </source>
</evidence>
<keyword evidence="4 6" id="KW-0804">Transcription</keyword>
<comment type="similarity">
    <text evidence="6 7">Belongs to the RNA polymerase beta chain family.</text>
</comment>
<keyword evidence="3 6" id="KW-0548">Nucleotidyltransferase</keyword>
<evidence type="ECO:0000256" key="5">
    <source>
        <dbReference type="ARBA" id="ARBA00048552"/>
    </source>
</evidence>
<evidence type="ECO:0000256" key="8">
    <source>
        <dbReference type="RuleBase" id="RU363031"/>
    </source>
</evidence>
<accession>A0A1F7FDD3</accession>
<dbReference type="Gene3D" id="2.40.50.100">
    <property type="match status" value="1"/>
</dbReference>
<proteinExistence type="inferred from homology"/>
<name>A0A1F7FDD3_UNCRA</name>
<dbReference type="Gene3D" id="2.40.270.10">
    <property type="entry name" value="DNA-directed RNA polymerase, subunit 2, domain 6"/>
    <property type="match status" value="3"/>
</dbReference>
<evidence type="ECO:0000313" key="16">
    <source>
        <dbReference type="EMBL" id="OGK04601.1"/>
    </source>
</evidence>
<dbReference type="InterPro" id="IPR019462">
    <property type="entry name" value="DNA-dir_RNA_pol_bsu_external_1"/>
</dbReference>
<reference evidence="16 17" key="1">
    <citation type="journal article" date="2016" name="Nat. Commun.">
        <title>Thousands of microbial genomes shed light on interconnected biogeochemical processes in an aquifer system.</title>
        <authorList>
            <person name="Anantharaman K."/>
            <person name="Brown C.T."/>
            <person name="Hug L.A."/>
            <person name="Sharon I."/>
            <person name="Castelle C.J."/>
            <person name="Probst A.J."/>
            <person name="Thomas B.C."/>
            <person name="Singh A."/>
            <person name="Wilkins M.J."/>
            <person name="Karaoz U."/>
            <person name="Brodie E.L."/>
            <person name="Williams K.H."/>
            <person name="Hubbard S.S."/>
            <person name="Banfield J.F."/>
        </authorList>
    </citation>
    <scope>NUCLEOTIDE SEQUENCE [LARGE SCALE GENOMIC DNA]</scope>
</reference>
<feature type="domain" description="RNA polymerase beta subunit protrusion" evidence="13">
    <location>
        <begin position="18"/>
        <end position="443"/>
    </location>
</feature>
<dbReference type="InterPro" id="IPR007641">
    <property type="entry name" value="RNA_pol_Rpb2_7"/>
</dbReference>
<evidence type="ECO:0000313" key="17">
    <source>
        <dbReference type="Proteomes" id="UP000179243"/>
    </source>
</evidence>
<feature type="domain" description="RNA polymerase Rpb2" evidence="14">
    <location>
        <begin position="456"/>
        <end position="523"/>
    </location>
</feature>
<dbReference type="NCBIfam" id="NF001616">
    <property type="entry name" value="PRK00405.1"/>
    <property type="match status" value="1"/>
</dbReference>
<dbReference type="Pfam" id="PF04560">
    <property type="entry name" value="RNA_pol_Rpb2_7"/>
    <property type="match status" value="1"/>
</dbReference>
<dbReference type="InterPro" id="IPR015712">
    <property type="entry name" value="DNA-dir_RNA_pol_su2"/>
</dbReference>
<comment type="caution">
    <text evidence="16">The sequence shown here is derived from an EMBL/GenBank/DDBJ whole genome shotgun (WGS) entry which is preliminary data.</text>
</comment>
<evidence type="ECO:0000256" key="3">
    <source>
        <dbReference type="ARBA" id="ARBA00022695"/>
    </source>
</evidence>
<dbReference type="Gene3D" id="3.90.1100.10">
    <property type="match status" value="2"/>
</dbReference>
<dbReference type="Pfam" id="PF04565">
    <property type="entry name" value="RNA_pol_Rpb2_3"/>
    <property type="match status" value="1"/>
</dbReference>
<dbReference type="InterPro" id="IPR007120">
    <property type="entry name" value="DNA-dir_RNAP_su2_dom"/>
</dbReference>
<dbReference type="FunFam" id="3.90.1800.10:FF:000001">
    <property type="entry name" value="DNA-directed RNA polymerase subunit beta"/>
    <property type="match status" value="1"/>
</dbReference>
<dbReference type="SUPFAM" id="SSF64484">
    <property type="entry name" value="beta and beta-prime subunits of DNA dependent RNA-polymerase"/>
    <property type="match status" value="1"/>
</dbReference>
<dbReference type="GO" id="GO:0000428">
    <property type="term" value="C:DNA-directed RNA polymerase complex"/>
    <property type="evidence" value="ECO:0007669"/>
    <property type="project" value="UniProtKB-KW"/>
</dbReference>
<evidence type="ECO:0000259" key="14">
    <source>
        <dbReference type="Pfam" id="PF04565"/>
    </source>
</evidence>
<evidence type="ECO:0000259" key="10">
    <source>
        <dbReference type="Pfam" id="PF00562"/>
    </source>
</evidence>
<dbReference type="InterPro" id="IPR007645">
    <property type="entry name" value="RNA_pol_Rpb2_3"/>
</dbReference>
<dbReference type="GO" id="GO:0003899">
    <property type="term" value="F:DNA-directed RNA polymerase activity"/>
    <property type="evidence" value="ECO:0007669"/>
    <property type="project" value="UniProtKB-UniRule"/>
</dbReference>
<dbReference type="Gene3D" id="2.30.150.10">
    <property type="entry name" value="DNA-directed RNA polymerase, beta subunit, external 1 domain"/>
    <property type="match status" value="1"/>
</dbReference>
<evidence type="ECO:0000256" key="7">
    <source>
        <dbReference type="RuleBase" id="RU000434"/>
    </source>
</evidence>
<dbReference type="GO" id="GO:0032549">
    <property type="term" value="F:ribonucleoside binding"/>
    <property type="evidence" value="ECO:0007669"/>
    <property type="project" value="InterPro"/>
</dbReference>
<dbReference type="Pfam" id="PF04563">
    <property type="entry name" value="RNA_pol_Rpb2_1"/>
    <property type="match status" value="1"/>
</dbReference>
<dbReference type="GO" id="GO:0006351">
    <property type="term" value="P:DNA-templated transcription"/>
    <property type="evidence" value="ECO:0007669"/>
    <property type="project" value="UniProtKB-UniRule"/>
</dbReference>
<evidence type="ECO:0000259" key="12">
    <source>
        <dbReference type="Pfam" id="PF04561"/>
    </source>
</evidence>
<feature type="domain" description="DNA-directed RNA polymerase subunit 2 hybrid-binding" evidence="10">
    <location>
        <begin position="660"/>
        <end position="1176"/>
    </location>
</feature>
<feature type="coiled-coil region" evidence="9">
    <location>
        <begin position="974"/>
        <end position="1001"/>
    </location>
</feature>
<evidence type="ECO:0000256" key="2">
    <source>
        <dbReference type="ARBA" id="ARBA00022679"/>
    </source>
</evidence>
<dbReference type="CDD" id="cd00653">
    <property type="entry name" value="RNA_pol_B_RPB2"/>
    <property type="match status" value="1"/>
</dbReference>
<dbReference type="InterPro" id="IPR042107">
    <property type="entry name" value="DNA-dir_RNA_pol_bsu_ext_1_sf"/>
</dbReference>
<comment type="catalytic activity">
    <reaction evidence="5 6 8">
        <text>RNA(n) + a ribonucleoside 5'-triphosphate = RNA(n+1) + diphosphate</text>
        <dbReference type="Rhea" id="RHEA:21248"/>
        <dbReference type="Rhea" id="RHEA-COMP:14527"/>
        <dbReference type="Rhea" id="RHEA-COMP:17342"/>
        <dbReference type="ChEBI" id="CHEBI:33019"/>
        <dbReference type="ChEBI" id="CHEBI:61557"/>
        <dbReference type="ChEBI" id="CHEBI:140395"/>
        <dbReference type="EC" id="2.7.7.6"/>
    </reaction>
</comment>
<dbReference type="AlphaFoldDB" id="A0A1F7FDD3"/>
<dbReference type="PROSITE" id="PS01166">
    <property type="entry name" value="RNA_POL_BETA"/>
    <property type="match status" value="1"/>
</dbReference>
<dbReference type="HAMAP" id="MF_01321">
    <property type="entry name" value="RNApol_bact_RpoB"/>
    <property type="match status" value="1"/>
</dbReference>
<keyword evidence="2 6" id="KW-0808">Transferase</keyword>
<dbReference type="InterPro" id="IPR037034">
    <property type="entry name" value="RNA_pol_Rpb2_2_sf"/>
</dbReference>
<dbReference type="Gene3D" id="2.40.50.150">
    <property type="match status" value="1"/>
</dbReference>
<dbReference type="Gene3D" id="3.90.1110.10">
    <property type="entry name" value="RNA polymerase Rpb2, domain 2"/>
    <property type="match status" value="2"/>
</dbReference>
<dbReference type="Gene3D" id="3.90.1800.10">
    <property type="entry name" value="RNA polymerase alpha subunit dimerisation domain"/>
    <property type="match status" value="1"/>
</dbReference>
<feature type="domain" description="DNA-directed RNA polymerase beta subunit external 1" evidence="15">
    <location>
        <begin position="534"/>
        <end position="599"/>
    </location>
</feature>
<evidence type="ECO:0000259" key="13">
    <source>
        <dbReference type="Pfam" id="PF04563"/>
    </source>
</evidence>
<dbReference type="Pfam" id="PF04561">
    <property type="entry name" value="RNA_pol_Rpb2_2"/>
    <property type="match status" value="1"/>
</dbReference>
<dbReference type="InterPro" id="IPR007121">
    <property type="entry name" value="RNA_pol_bsu_CS"/>
</dbReference>
<evidence type="ECO:0000256" key="4">
    <source>
        <dbReference type="ARBA" id="ARBA00023163"/>
    </source>
</evidence>
<evidence type="ECO:0000256" key="9">
    <source>
        <dbReference type="SAM" id="Coils"/>
    </source>
</evidence>
<comment type="function">
    <text evidence="6 8">DNA-dependent RNA polymerase catalyzes the transcription of DNA into RNA using the four ribonucleoside triphosphates as substrates.</text>
</comment>
<dbReference type="EMBL" id="MFYX01000067">
    <property type="protein sequence ID" value="OGK04601.1"/>
    <property type="molecule type" value="Genomic_DNA"/>
</dbReference>
<dbReference type="PANTHER" id="PTHR20856">
    <property type="entry name" value="DNA-DIRECTED RNA POLYMERASE I SUBUNIT 2"/>
    <property type="match status" value="1"/>
</dbReference>
<organism evidence="16 17">
    <name type="scientific">Candidatus Raymondbacteria bacterium RIFOXYD12_FULL_49_13</name>
    <dbReference type="NCBI Taxonomy" id="1817890"/>
    <lineage>
        <taxon>Bacteria</taxon>
        <taxon>Raymondiibacteriota</taxon>
    </lineage>
</organism>
<dbReference type="InterPro" id="IPR010243">
    <property type="entry name" value="RNA_pol_bsu_bac"/>
</dbReference>
<dbReference type="InterPro" id="IPR014724">
    <property type="entry name" value="RNA_pol_RPB2_OB-fold"/>
</dbReference>
<comment type="subunit">
    <text evidence="6 8">The RNAP catalytic core consists of 2 alpha, 1 beta, 1 beta' and 1 omega subunit. When a sigma factor is associated with the core the holoenzyme is formed, which can initiate transcription.</text>
</comment>
<feature type="domain" description="RNA polymerase Rpb2" evidence="11">
    <location>
        <begin position="1178"/>
        <end position="1253"/>
    </location>
</feature>
<feature type="coiled-coil region" evidence="9">
    <location>
        <begin position="884"/>
        <end position="918"/>
    </location>
</feature>
<keyword evidence="1 6" id="KW-0240">DNA-directed RNA polymerase</keyword>
<dbReference type="EC" id="2.7.7.6" evidence="6 8"/>
<dbReference type="InterPro" id="IPR007644">
    <property type="entry name" value="RNA_pol_bsu_protrusion"/>
</dbReference>
<dbReference type="Proteomes" id="UP000179243">
    <property type="component" value="Unassembled WGS sequence"/>
</dbReference>
<dbReference type="Pfam" id="PF00562">
    <property type="entry name" value="RNA_pol_Rpb2_6"/>
    <property type="match status" value="1"/>
</dbReference>
<sequence>MNERMSFSRIKNKVPIPNLLDIQLQSFKDFLQEDVPPTSRRKHGLHQVFLYMFPISDPKGLFSLEYVEYSLGVPKYSIEECKDRDMSFSVPLKAVLSLLSYEKDGDTKRFKEKITNEVYLGDIPYMTETGTFVINGAERVIVSQLHRSPGVFFGQESSVTDQKQLKGRIIPFKGAWLEFIITVRNVIYVSIDRRRKFPATTFLRALGYSKNIDILNIFFDKEEVSVTGKHKESLLNRVLSEAIVNKESGEIVVDSGEVLTEEKIARIIELGVKNITVVKGEDVAGSIVHSTLVSDPTRSEEDALIFIYTQMRAGEPPNVETARQFFTKLFFDPKRYDLGAVGRYKINQKLYRNQDEKATILNTKDIVETVKYLVRVFEGDPTYILDDIDHLGNRRARTVGELLTSQFEAAFMRMSRTVKERLSIRDNETLTPKDLINARAVTSVIGSFFGSSQLSQFLDETNPLASLTHKRRISALGPGGLSRERAGFEVRDVHHSHYGRFCPIETPEGPNIGLISSLCTYAKFNEYGFLESPYFVVKSGRVTEEIVYLSADDEDHYAIAQANAPLTPKRTFANPLVSCRQKGDFPFLPPDKVDLMDVSPTQLVSVAAGLIPFLEHDDANRALMGSNMQRQAVPLLMPEAPIVGTGLEGTAAYDSGVMAIAKHAGVVERVYADRIVVRRKGKAQDDDEYAEFPEFDTYILRKFKRSNQDTCFNQKPIVDAGNKVEKGMVLADGPATQKGELALGRNVLIAFMPWRGYNFEDAIILNERLVKEDVFTSVHIEEFQLEVRDTKRGAEEITREIPNVSEDALRNLDESGIIRVGAEVEQGDILVGKVTPRGETELTPEERLLRAIFGEKASDVKDSSLKVPPGIKGIVLDTKSFSRKDRSKNARKRDKQVIENMQEEIGRQIAVVKKLRDKKLIELLKGAELCEFRSPETNEVLIKEGTKFSADSLKKVDFTRLISSQDIVADKRLNRKIKELLHIANRRIIELEDRLEKEIDKIVRGDELKPGVLQLVKVFIAKKRKISVGDKMAGRHGNKGVIAKIVPEEDMPVLPNGNTIDVILNPLGVPSRMNVGQVLETHAGFAAKKLGATVETAVFDGAKYGDITDLLKRADLPLNGKMRLLDGRTGEYFDEEITIGQMYLMKLAHLVDDKIHARSIGPYSLVTQQPLGGKSQFGGQRFGEMEVWALEAYGAAYTLQELLTVKSDDVIGRSRIYESIVKGENTPRPGVPESFNVLVKEIQALCLDMRIIEEES</sequence>
<feature type="domain" description="RNA polymerase Rpb2" evidence="12">
    <location>
        <begin position="299"/>
        <end position="395"/>
    </location>
</feature>
<evidence type="ECO:0000256" key="1">
    <source>
        <dbReference type="ARBA" id="ARBA00022478"/>
    </source>
</evidence>
<evidence type="ECO:0000256" key="6">
    <source>
        <dbReference type="HAMAP-Rule" id="MF_01321"/>
    </source>
</evidence>
<dbReference type="InterPro" id="IPR037033">
    <property type="entry name" value="DNA-dir_RNAP_su2_hyb_sf"/>
</dbReference>
<evidence type="ECO:0000259" key="11">
    <source>
        <dbReference type="Pfam" id="PF04560"/>
    </source>
</evidence>
<keyword evidence="9" id="KW-0175">Coiled coil</keyword>
<protein>
    <recommendedName>
        <fullName evidence="6 8">DNA-directed RNA polymerase subunit beta</fullName>
        <shortName evidence="6">RNAP subunit beta</shortName>
        <ecNumber evidence="6 8">2.7.7.6</ecNumber>
    </recommendedName>
    <alternativeName>
        <fullName evidence="6">RNA polymerase subunit beta</fullName>
    </alternativeName>
    <alternativeName>
        <fullName evidence="6">Transcriptase subunit beta</fullName>
    </alternativeName>
</protein>
<dbReference type="GO" id="GO:0003677">
    <property type="term" value="F:DNA binding"/>
    <property type="evidence" value="ECO:0007669"/>
    <property type="project" value="UniProtKB-UniRule"/>
</dbReference>
<dbReference type="Pfam" id="PF10385">
    <property type="entry name" value="RNA_pol_Rpb2_45"/>
    <property type="match status" value="1"/>
</dbReference>